<accession>A0ACB1ALZ5</accession>
<name>A0ACB1ALZ5_MELEN</name>
<comment type="caution">
    <text evidence="1">The sequence shown here is derived from an EMBL/GenBank/DDBJ whole genome shotgun (WGS) entry which is preliminary data.</text>
</comment>
<evidence type="ECO:0000313" key="1">
    <source>
        <dbReference type="EMBL" id="CAK5091351.1"/>
    </source>
</evidence>
<dbReference type="Proteomes" id="UP001497535">
    <property type="component" value="Unassembled WGS sequence"/>
</dbReference>
<reference evidence="1" key="1">
    <citation type="submission" date="2023-11" db="EMBL/GenBank/DDBJ databases">
        <authorList>
            <person name="Poullet M."/>
        </authorList>
    </citation>
    <scope>NUCLEOTIDE SEQUENCE</scope>
    <source>
        <strain evidence="1">E1834</strain>
    </source>
</reference>
<gene>
    <name evidence="1" type="ORF">MENTE1834_LOCUS39187</name>
</gene>
<protein>
    <submittedName>
        <fullName evidence="1">Uncharacterized protein</fullName>
    </submittedName>
</protein>
<evidence type="ECO:0000313" key="2">
    <source>
        <dbReference type="Proteomes" id="UP001497535"/>
    </source>
</evidence>
<organism evidence="1 2">
    <name type="scientific">Meloidogyne enterolobii</name>
    <name type="common">Root-knot nematode worm</name>
    <name type="synonym">Meloidogyne mayaguensis</name>
    <dbReference type="NCBI Taxonomy" id="390850"/>
    <lineage>
        <taxon>Eukaryota</taxon>
        <taxon>Metazoa</taxon>
        <taxon>Ecdysozoa</taxon>
        <taxon>Nematoda</taxon>
        <taxon>Chromadorea</taxon>
        <taxon>Rhabditida</taxon>
        <taxon>Tylenchina</taxon>
        <taxon>Tylenchomorpha</taxon>
        <taxon>Tylenchoidea</taxon>
        <taxon>Meloidogynidae</taxon>
        <taxon>Meloidogyninae</taxon>
        <taxon>Meloidogyne</taxon>
    </lineage>
</organism>
<sequence length="101" mass="11936">MDCLLDVFSFLSTSQIVKFSLVSTQMAKFCDYLLNKRSFTLCSIKISKEWRNNFYGIYQLNYPRKRLGNLILPLESLPVWINGIEMIQFISMIIFDSFFKI</sequence>
<proteinExistence type="predicted"/>
<keyword evidence="2" id="KW-1185">Reference proteome</keyword>
<dbReference type="EMBL" id="CAVMJV010000087">
    <property type="protein sequence ID" value="CAK5091351.1"/>
    <property type="molecule type" value="Genomic_DNA"/>
</dbReference>